<reference evidence="3 4" key="1">
    <citation type="submission" date="2019-08" db="EMBL/GenBank/DDBJ databases">
        <authorList>
            <person name="Peeters C."/>
        </authorList>
    </citation>
    <scope>NUCLEOTIDE SEQUENCE [LARGE SCALE GENOMIC DNA]</scope>
    <source>
        <strain evidence="3 4">LMG 18089</strain>
    </source>
</reference>
<evidence type="ECO:0000313" key="3">
    <source>
        <dbReference type="EMBL" id="VVG73648.1"/>
    </source>
</evidence>
<gene>
    <name evidence="3" type="ORF">PAP18089_04657</name>
</gene>
<dbReference type="RefSeq" id="WP_094068990.1">
    <property type="nucleotide sequence ID" value="NZ_CABPSX010000012.1"/>
</dbReference>
<evidence type="ECO:0000256" key="1">
    <source>
        <dbReference type="ARBA" id="ARBA00022729"/>
    </source>
</evidence>
<sequence>MKVSVAYIEEPPFYWTGSDHSATGADIELAEETLRAIGATAIEYVPTTFEELLPGVQAGRWDMNVPLFVTAERAQTVAFSVPVWALGDGFVVRHGNPKALSCYEDVAAQGEAMLGLVAGTVQRDTAMNAGVPSDRIVTFGRQSDAVAALIAGEIDAYAATAVGNREIVGTHRDLDAVAHEAAGHGGAPVGAFSFRRDNLALLNAVNRQLRQYLGSADHRARMAKYGLTKTEIEGAIQRASGPSAV</sequence>
<dbReference type="OrthoDB" id="9768183at2"/>
<dbReference type="SMART" id="SM00062">
    <property type="entry name" value="PBPb"/>
    <property type="match status" value="1"/>
</dbReference>
<dbReference type="Gene3D" id="3.40.190.10">
    <property type="entry name" value="Periplasmic binding protein-like II"/>
    <property type="match status" value="2"/>
</dbReference>
<dbReference type="SUPFAM" id="SSF53850">
    <property type="entry name" value="Periplasmic binding protein-like II"/>
    <property type="match status" value="1"/>
</dbReference>
<evidence type="ECO:0000313" key="4">
    <source>
        <dbReference type="Proteomes" id="UP000364291"/>
    </source>
</evidence>
<feature type="domain" description="Solute-binding protein family 3/N-terminal" evidence="2">
    <location>
        <begin position="2"/>
        <end position="229"/>
    </location>
</feature>
<accession>A0A5E5PAC7</accession>
<dbReference type="PANTHER" id="PTHR35936">
    <property type="entry name" value="MEMBRANE-BOUND LYTIC MUREIN TRANSGLYCOSYLASE F"/>
    <property type="match status" value="1"/>
</dbReference>
<dbReference type="PANTHER" id="PTHR35936:SF17">
    <property type="entry name" value="ARGININE-BINDING EXTRACELLULAR PROTEIN ARTP"/>
    <property type="match status" value="1"/>
</dbReference>
<dbReference type="Proteomes" id="UP000364291">
    <property type="component" value="Unassembled WGS sequence"/>
</dbReference>
<keyword evidence="1" id="KW-0732">Signal</keyword>
<protein>
    <submittedName>
        <fullName evidence="3">Amino acid ABC transporter substrate-binding protein</fullName>
    </submittedName>
</protein>
<dbReference type="Pfam" id="PF00497">
    <property type="entry name" value="SBP_bac_3"/>
    <property type="match status" value="1"/>
</dbReference>
<dbReference type="EMBL" id="CABPSX010000012">
    <property type="protein sequence ID" value="VVG73648.1"/>
    <property type="molecule type" value="Genomic_DNA"/>
</dbReference>
<dbReference type="InterPro" id="IPR001638">
    <property type="entry name" value="Solute-binding_3/MltF_N"/>
</dbReference>
<name>A0A5E5PAC7_9BURK</name>
<evidence type="ECO:0000259" key="2">
    <source>
        <dbReference type="SMART" id="SM00062"/>
    </source>
</evidence>
<proteinExistence type="predicted"/>
<organism evidence="3 4">
    <name type="scientific">Pandoraea apista</name>
    <dbReference type="NCBI Taxonomy" id="93218"/>
    <lineage>
        <taxon>Bacteria</taxon>
        <taxon>Pseudomonadati</taxon>
        <taxon>Pseudomonadota</taxon>
        <taxon>Betaproteobacteria</taxon>
        <taxon>Burkholderiales</taxon>
        <taxon>Burkholderiaceae</taxon>
        <taxon>Pandoraea</taxon>
    </lineage>
</organism>
<dbReference type="AlphaFoldDB" id="A0A5E5PAC7"/>